<feature type="transmembrane region" description="Helical" evidence="1">
    <location>
        <begin position="21"/>
        <end position="41"/>
    </location>
</feature>
<keyword evidence="1" id="KW-0472">Membrane</keyword>
<keyword evidence="1" id="KW-0812">Transmembrane</keyword>
<keyword evidence="3" id="KW-1185">Reference proteome</keyword>
<proteinExistence type="predicted"/>
<dbReference type="EMBL" id="FNFH01000008">
    <property type="protein sequence ID" value="SDK76361.1"/>
    <property type="molecule type" value="Genomic_DNA"/>
</dbReference>
<dbReference type="AlphaFoldDB" id="A0A1G9EK06"/>
<feature type="transmembrane region" description="Helical" evidence="1">
    <location>
        <begin position="47"/>
        <end position="65"/>
    </location>
</feature>
<reference evidence="3" key="1">
    <citation type="submission" date="2016-10" db="EMBL/GenBank/DDBJ databases">
        <authorList>
            <person name="Varghese N."/>
            <person name="Submissions S."/>
        </authorList>
    </citation>
    <scope>NUCLEOTIDE SEQUENCE [LARGE SCALE GENOMIC DNA]</scope>
    <source>
        <strain evidence="3">CGMCC 1.10658</strain>
    </source>
</reference>
<protein>
    <submittedName>
        <fullName evidence="2">Uncharacterized protein</fullName>
    </submittedName>
</protein>
<dbReference type="RefSeq" id="WP_139169628.1">
    <property type="nucleotide sequence ID" value="NZ_FNFH01000008.1"/>
</dbReference>
<evidence type="ECO:0000256" key="1">
    <source>
        <dbReference type="SAM" id="Phobius"/>
    </source>
</evidence>
<dbReference type="Proteomes" id="UP000199305">
    <property type="component" value="Unassembled WGS sequence"/>
</dbReference>
<gene>
    <name evidence="2" type="ORF">SAMN05216212_3160</name>
</gene>
<name>A0A1G9EK06_9GAMM</name>
<organism evidence="2 3">
    <name type="scientific">Microbulbifer yueqingensis</name>
    <dbReference type="NCBI Taxonomy" id="658219"/>
    <lineage>
        <taxon>Bacteria</taxon>
        <taxon>Pseudomonadati</taxon>
        <taxon>Pseudomonadota</taxon>
        <taxon>Gammaproteobacteria</taxon>
        <taxon>Cellvibrionales</taxon>
        <taxon>Microbulbiferaceae</taxon>
        <taxon>Microbulbifer</taxon>
    </lineage>
</organism>
<sequence length="177" mass="20602">MAKSLGKSVFTFQEIFSPWHRVFYFFVAVFWASPLLVLDLVPPTPRWMLVVLVFTFLPFFLWYSFGRRIIQICPAEQVVKIHYGIVKPIFTRTLPLNSFERVDIRARHDTVYSDVVTSSDVPHRPIKPSTKVTLQLRLVGQRSLVAYEMGFSETDEAFAEEARAHMCELKRQVEAFL</sequence>
<accession>A0A1G9EK06</accession>
<keyword evidence="1" id="KW-1133">Transmembrane helix</keyword>
<evidence type="ECO:0000313" key="3">
    <source>
        <dbReference type="Proteomes" id="UP000199305"/>
    </source>
</evidence>
<evidence type="ECO:0000313" key="2">
    <source>
        <dbReference type="EMBL" id="SDK76361.1"/>
    </source>
</evidence>